<reference evidence="2 3" key="1">
    <citation type="submission" date="2016-03" db="EMBL/GenBank/DDBJ databases">
        <authorList>
            <person name="Cho S.-Y."/>
            <person name="Lim S."/>
            <person name="Kim H."/>
            <person name="Soh E.H."/>
            <person name="Moon J.S."/>
        </authorList>
    </citation>
    <scope>NUCLEOTIDE SEQUENCE [LARGE SCALE GENOMIC DNA]</scope>
    <source>
        <strain evidence="2 3">KCTC 3810</strain>
    </source>
</reference>
<organism evidence="2 3">
    <name type="scientific">Exiguobacterium undae</name>
    <dbReference type="NCBI Taxonomy" id="169177"/>
    <lineage>
        <taxon>Bacteria</taxon>
        <taxon>Bacillati</taxon>
        <taxon>Bacillota</taxon>
        <taxon>Bacilli</taxon>
        <taxon>Bacillales</taxon>
        <taxon>Bacillales Family XII. Incertae Sedis</taxon>
        <taxon>Exiguobacterium</taxon>
    </lineage>
</organism>
<gene>
    <name evidence="2" type="ORF">A3783_15115</name>
</gene>
<feature type="transmembrane region" description="Helical" evidence="1">
    <location>
        <begin position="14"/>
        <end position="34"/>
    </location>
</feature>
<evidence type="ECO:0008006" key="4">
    <source>
        <dbReference type="Google" id="ProtNLM"/>
    </source>
</evidence>
<evidence type="ECO:0000313" key="2">
    <source>
        <dbReference type="EMBL" id="OAN10159.1"/>
    </source>
</evidence>
<dbReference type="Pfam" id="PF04531">
    <property type="entry name" value="Phage_holin_1"/>
    <property type="match status" value="1"/>
</dbReference>
<keyword evidence="1" id="KW-0472">Membrane</keyword>
<dbReference type="InterPro" id="IPR006485">
    <property type="entry name" value="Phage-like_holin"/>
</dbReference>
<evidence type="ECO:0000313" key="3">
    <source>
        <dbReference type="Proteomes" id="UP000078447"/>
    </source>
</evidence>
<name>A0ABX2V4Y8_9BACL</name>
<accession>A0ABX2V4Y8</accession>
<comment type="caution">
    <text evidence="2">The sequence shown here is derived from an EMBL/GenBank/DDBJ whole genome shotgun (WGS) entry which is preliminary data.</text>
</comment>
<keyword evidence="1" id="KW-1133">Transmembrane helix</keyword>
<keyword evidence="3" id="KW-1185">Reference proteome</keyword>
<proteinExistence type="predicted"/>
<sequence length="74" mass="8094">MTEKIVTRIRNPKVLVGVISGVLMILVNFEVISIDLSNQISDLVNAVLSIGISIGIFANPESHVKDDQANYNQE</sequence>
<dbReference type="Proteomes" id="UP000078447">
    <property type="component" value="Unassembled WGS sequence"/>
</dbReference>
<protein>
    <recommendedName>
        <fullName evidence="4">Holin</fullName>
    </recommendedName>
</protein>
<dbReference type="EMBL" id="LVVL01000019">
    <property type="protein sequence ID" value="OAN10159.1"/>
    <property type="molecule type" value="Genomic_DNA"/>
</dbReference>
<evidence type="ECO:0000256" key="1">
    <source>
        <dbReference type="SAM" id="Phobius"/>
    </source>
</evidence>
<keyword evidence="1" id="KW-0812">Transmembrane</keyword>